<gene>
    <name evidence="11" type="ORF">SORBI_3008G046300</name>
</gene>
<dbReference type="InterPro" id="IPR050588">
    <property type="entry name" value="WNK_Ser-Thr_kinase"/>
</dbReference>
<keyword evidence="3" id="KW-0808">Transferase</keyword>
<comment type="catalytic activity">
    <reaction evidence="8">
        <text>L-seryl-[protein] + ATP = O-phospho-L-seryl-[protein] + ADP + H(+)</text>
        <dbReference type="Rhea" id="RHEA:17989"/>
        <dbReference type="Rhea" id="RHEA-COMP:9863"/>
        <dbReference type="Rhea" id="RHEA-COMP:11604"/>
        <dbReference type="ChEBI" id="CHEBI:15378"/>
        <dbReference type="ChEBI" id="CHEBI:29999"/>
        <dbReference type="ChEBI" id="CHEBI:30616"/>
        <dbReference type="ChEBI" id="CHEBI:83421"/>
        <dbReference type="ChEBI" id="CHEBI:456216"/>
        <dbReference type="EC" id="2.7.11.1"/>
    </reaction>
</comment>
<feature type="compositionally biased region" description="Acidic residues" evidence="9">
    <location>
        <begin position="1"/>
        <end position="21"/>
    </location>
</feature>
<evidence type="ECO:0000256" key="8">
    <source>
        <dbReference type="ARBA" id="ARBA00048679"/>
    </source>
</evidence>
<dbReference type="GO" id="GO:0004674">
    <property type="term" value="F:protein serine/threonine kinase activity"/>
    <property type="evidence" value="ECO:0000318"/>
    <property type="project" value="GO_Central"/>
</dbReference>
<dbReference type="ExpressionAtlas" id="C5YS92">
    <property type="expression patterns" value="baseline and differential"/>
</dbReference>
<organism evidence="11 12">
    <name type="scientific">Sorghum bicolor</name>
    <name type="common">Sorghum</name>
    <name type="synonym">Sorghum vulgare</name>
    <dbReference type="NCBI Taxonomy" id="4558"/>
    <lineage>
        <taxon>Eukaryota</taxon>
        <taxon>Viridiplantae</taxon>
        <taxon>Streptophyta</taxon>
        <taxon>Embryophyta</taxon>
        <taxon>Tracheophyta</taxon>
        <taxon>Spermatophyta</taxon>
        <taxon>Magnoliopsida</taxon>
        <taxon>Liliopsida</taxon>
        <taxon>Poales</taxon>
        <taxon>Poaceae</taxon>
        <taxon>PACMAD clade</taxon>
        <taxon>Panicoideae</taxon>
        <taxon>Andropogonodae</taxon>
        <taxon>Andropogoneae</taxon>
        <taxon>Sorghinae</taxon>
        <taxon>Sorghum</taxon>
    </lineage>
</organism>
<evidence type="ECO:0000256" key="9">
    <source>
        <dbReference type="SAM" id="MobiDB-lite"/>
    </source>
</evidence>
<dbReference type="PROSITE" id="PS00108">
    <property type="entry name" value="PROTEIN_KINASE_ST"/>
    <property type="match status" value="1"/>
</dbReference>
<evidence type="ECO:0000256" key="1">
    <source>
        <dbReference type="ARBA" id="ARBA00012513"/>
    </source>
</evidence>
<protein>
    <recommendedName>
        <fullName evidence="1">non-specific serine/threonine protein kinase</fullName>
        <ecNumber evidence="1">2.7.11.1</ecNumber>
    </recommendedName>
</protein>
<accession>C5YS92</accession>
<evidence type="ECO:0000256" key="6">
    <source>
        <dbReference type="ARBA" id="ARBA00022840"/>
    </source>
</evidence>
<keyword evidence="4" id="KW-0547">Nucleotide-binding</keyword>
<dbReference type="Gramene" id="EES16694">
    <property type="protein sequence ID" value="EES16694"/>
    <property type="gene ID" value="SORBI_3008G046300"/>
</dbReference>
<proteinExistence type="predicted"/>
<keyword evidence="5" id="KW-0418">Kinase</keyword>
<sequence>MDAVEAEEQQTEPPDEEEEEGFVEKDPTGRFIRYDEIVGSGAVKIVYRAFDKLEGVEVAWSQSRINDSVMVCSQKLDQLNMEIQLLRTFRHKNIVKLFASWIDEDKGIVNIITEYFTSGSLRQYRTKHKKLDMKAMRRWAIQILTGLEYLHSQNPAIIHRDLKCDNIFINGNHGKVKIGDFGLATFMQQQKTRSIKGTLEFMAPELYTGNYNELVDIYAFGMCMLELVTCEHPYSECQGIGHIFKNVSEGKKPAALYKVKDVEVRSFIENCLAPVDERLSASELLKSSFLQKDIYGSLSAPPVSVSLVEIENVTRDGDQCDSFVFRKGEFLLRGNMEVTNPVHLLLRFPDPTLLGGFKVAEFPLDVAKDTGLSVATEMAEQVQLPQGSIEIITELIGAFLLVLIRYWKSCVTTP</sequence>
<dbReference type="InterPro" id="IPR008271">
    <property type="entry name" value="Ser/Thr_kinase_AS"/>
</dbReference>
<dbReference type="OrthoDB" id="4062651at2759"/>
<dbReference type="AlphaFoldDB" id="C5YS92"/>
<dbReference type="Gramene" id="OQU78780">
    <property type="protein sequence ID" value="OQU78780"/>
    <property type="gene ID" value="SORBI_3008G046300"/>
</dbReference>
<dbReference type="Pfam" id="PF00069">
    <property type="entry name" value="Pkinase"/>
    <property type="match status" value="1"/>
</dbReference>
<feature type="region of interest" description="Disordered" evidence="9">
    <location>
        <begin position="1"/>
        <end position="25"/>
    </location>
</feature>
<keyword evidence="6" id="KW-0067">ATP-binding</keyword>
<evidence type="ECO:0000256" key="3">
    <source>
        <dbReference type="ARBA" id="ARBA00022679"/>
    </source>
</evidence>
<dbReference type="InterPro" id="IPR000719">
    <property type="entry name" value="Prot_kinase_dom"/>
</dbReference>
<dbReference type="PANTHER" id="PTHR13902">
    <property type="entry name" value="SERINE/THREONINE-PROTEIN KINASE WNK WITH NO LYSINE -RELATED"/>
    <property type="match status" value="1"/>
</dbReference>
<feature type="domain" description="Protein kinase" evidence="10">
    <location>
        <begin position="32"/>
        <end position="290"/>
    </location>
</feature>
<dbReference type="GO" id="GO:0035556">
    <property type="term" value="P:intracellular signal transduction"/>
    <property type="evidence" value="ECO:0000318"/>
    <property type="project" value="GO_Central"/>
</dbReference>
<evidence type="ECO:0000256" key="4">
    <source>
        <dbReference type="ARBA" id="ARBA00022741"/>
    </source>
</evidence>
<reference evidence="11" key="2">
    <citation type="submission" date="2017-02" db="EMBL/GenBank/DDBJ databases">
        <title>WGS assembly of Sorghum bicolor.</title>
        <authorList>
            <person name="Paterson A."/>
            <person name="Mullet J."/>
            <person name="Bowers J."/>
            <person name="Bruggmann R."/>
            <person name="Dubchak I."/>
            <person name="Grimwood J."/>
            <person name="Gundlach H."/>
            <person name="Haberer G."/>
            <person name="Hellsten U."/>
            <person name="Mitros T."/>
            <person name="Poliakov A."/>
            <person name="Schmutz J."/>
            <person name="Spannagl M."/>
            <person name="Tang H."/>
            <person name="Wang X."/>
            <person name="Wicker T."/>
            <person name="Bharti A."/>
            <person name="Chapman J."/>
            <person name="Feltus F."/>
            <person name="Gowik U."/>
            <person name="Grigoriev I."/>
            <person name="Lyons E."/>
            <person name="Maher C."/>
            <person name="Martis M."/>
            <person name="Narechania A."/>
            <person name="Otillar R."/>
            <person name="Penning B."/>
            <person name="Salamov A."/>
            <person name="Wang Y."/>
            <person name="Zhang L."/>
            <person name="Carpita N."/>
            <person name="Freeling M."/>
            <person name="Gingle A."/>
            <person name="Hash C."/>
            <person name="Keller B."/>
            <person name="Klein P."/>
            <person name="Kresovich S."/>
            <person name="Mccann M."/>
            <person name="Ming R."/>
            <person name="Peterson D."/>
            <person name="Rahman M."/>
            <person name="Ware D."/>
            <person name="Westhoff P."/>
            <person name="Mayer K."/>
            <person name="Messing J."/>
            <person name="Sims D."/>
            <person name="Jenkins J."/>
            <person name="Shu S."/>
            <person name="Rokhsar D."/>
        </authorList>
    </citation>
    <scope>NUCLEOTIDE SEQUENCE</scope>
</reference>
<dbReference type="Proteomes" id="UP000000768">
    <property type="component" value="Chromosome 8"/>
</dbReference>
<dbReference type="EMBL" id="CM000767">
    <property type="protein sequence ID" value="EES16694.2"/>
    <property type="molecule type" value="Genomic_DNA"/>
</dbReference>
<evidence type="ECO:0000313" key="11">
    <source>
        <dbReference type="EMBL" id="EES16694.2"/>
    </source>
</evidence>
<keyword evidence="12" id="KW-1185">Reference proteome</keyword>
<dbReference type="FunFam" id="1.10.510.10:FF:000046">
    <property type="entry name" value="probable serine/threonine-protein kinase WNK9"/>
    <property type="match status" value="1"/>
</dbReference>
<dbReference type="FunFam" id="3.30.200.20:FF:000075">
    <property type="entry name" value="Probable serine/threonine-protein kinase WNK1"/>
    <property type="match status" value="1"/>
</dbReference>
<evidence type="ECO:0000256" key="7">
    <source>
        <dbReference type="ARBA" id="ARBA00047899"/>
    </source>
</evidence>
<evidence type="ECO:0000313" key="12">
    <source>
        <dbReference type="Proteomes" id="UP000000768"/>
    </source>
</evidence>
<reference evidence="12" key="3">
    <citation type="journal article" date="2018" name="Plant J.">
        <title>The Sorghum bicolor reference genome: improved assembly, gene annotations, a transcriptome atlas, and signatures of genome organization.</title>
        <authorList>
            <person name="McCormick R.F."/>
            <person name="Truong S.K."/>
            <person name="Sreedasyam A."/>
            <person name="Jenkins J."/>
            <person name="Shu S."/>
            <person name="Sims D."/>
            <person name="Kennedy M."/>
            <person name="Amirebrahimi M."/>
            <person name="Weers B.D."/>
            <person name="McKinley B."/>
            <person name="Mattison A."/>
            <person name="Morishige D.T."/>
            <person name="Grimwood J."/>
            <person name="Schmutz J."/>
            <person name="Mullet J.E."/>
        </authorList>
    </citation>
    <scope>NUCLEOTIDE SEQUENCE [LARGE SCALE GENOMIC DNA]</scope>
    <source>
        <strain evidence="12">cv. BTx623</strain>
    </source>
</reference>
<dbReference type="GO" id="GO:0005524">
    <property type="term" value="F:ATP binding"/>
    <property type="evidence" value="ECO:0007669"/>
    <property type="project" value="UniProtKB-KW"/>
</dbReference>
<dbReference type="PROSITE" id="PS50011">
    <property type="entry name" value="PROTEIN_KINASE_DOM"/>
    <property type="match status" value="1"/>
</dbReference>
<reference evidence="11 12" key="1">
    <citation type="journal article" date="2009" name="Nature">
        <title>The Sorghum bicolor genome and the diversification of grasses.</title>
        <authorList>
            <person name="Paterson A.H."/>
            <person name="Bowers J.E."/>
            <person name="Bruggmann R."/>
            <person name="Dubchak I."/>
            <person name="Grimwood J."/>
            <person name="Gundlach H."/>
            <person name="Haberer G."/>
            <person name="Hellsten U."/>
            <person name="Mitros T."/>
            <person name="Poliakov A."/>
            <person name="Schmutz J."/>
            <person name="Spannagl M."/>
            <person name="Tang H."/>
            <person name="Wang X."/>
            <person name="Wicker T."/>
            <person name="Bharti A.K."/>
            <person name="Chapman J."/>
            <person name="Feltus F.A."/>
            <person name="Gowik U."/>
            <person name="Grigoriev I.V."/>
            <person name="Lyons E."/>
            <person name="Maher C.A."/>
            <person name="Martis M."/>
            <person name="Narechania A."/>
            <person name="Otillar R.P."/>
            <person name="Penning B.W."/>
            <person name="Salamov A.A."/>
            <person name="Wang Y."/>
            <person name="Zhang L."/>
            <person name="Carpita N.C."/>
            <person name="Freeling M."/>
            <person name="Gingle A.R."/>
            <person name="Hash C.T."/>
            <person name="Keller B."/>
            <person name="Klein P."/>
            <person name="Kresovich S."/>
            <person name="McCann M.C."/>
            <person name="Ming R."/>
            <person name="Peterson D.G."/>
            <person name="Mehboob-ur-Rahman"/>
            <person name="Ware D."/>
            <person name="Westhoff P."/>
            <person name="Mayer K.F."/>
            <person name="Messing J."/>
            <person name="Rokhsar D.S."/>
        </authorList>
    </citation>
    <scope>NUCLEOTIDE SEQUENCE [LARGE SCALE GENOMIC DNA]</scope>
    <source>
        <strain evidence="12">cv. BTx623</strain>
    </source>
</reference>
<dbReference type="SMART" id="SM00220">
    <property type="entry name" value="S_TKc"/>
    <property type="match status" value="1"/>
</dbReference>
<name>C5YS92_SORBI</name>
<dbReference type="EMBL" id="CM000767">
    <property type="protein sequence ID" value="OQU78780.1"/>
    <property type="molecule type" value="Genomic_DNA"/>
</dbReference>
<dbReference type="EC" id="2.7.11.1" evidence="1"/>
<dbReference type="Gene3D" id="3.30.200.20">
    <property type="entry name" value="Phosphorylase Kinase, domain 1"/>
    <property type="match status" value="1"/>
</dbReference>
<dbReference type="FunCoup" id="C5YS92">
    <property type="interactions" value="603"/>
</dbReference>
<dbReference type="HOGENOM" id="CLU_354264_0_0_1"/>
<evidence type="ECO:0000259" key="10">
    <source>
        <dbReference type="PROSITE" id="PS50011"/>
    </source>
</evidence>
<comment type="catalytic activity">
    <reaction evidence="7">
        <text>L-threonyl-[protein] + ATP = O-phospho-L-threonyl-[protein] + ADP + H(+)</text>
        <dbReference type="Rhea" id="RHEA:46608"/>
        <dbReference type="Rhea" id="RHEA-COMP:11060"/>
        <dbReference type="Rhea" id="RHEA-COMP:11605"/>
        <dbReference type="ChEBI" id="CHEBI:15378"/>
        <dbReference type="ChEBI" id="CHEBI:30013"/>
        <dbReference type="ChEBI" id="CHEBI:30616"/>
        <dbReference type="ChEBI" id="CHEBI:61977"/>
        <dbReference type="ChEBI" id="CHEBI:456216"/>
        <dbReference type="EC" id="2.7.11.1"/>
    </reaction>
</comment>
<dbReference type="OMA" id="FMLILIR"/>
<keyword evidence="2" id="KW-0723">Serine/threonine-protein kinase</keyword>
<dbReference type="InterPro" id="IPR011009">
    <property type="entry name" value="Kinase-like_dom_sf"/>
</dbReference>
<dbReference type="SUPFAM" id="SSF56112">
    <property type="entry name" value="Protein kinase-like (PK-like)"/>
    <property type="match status" value="1"/>
</dbReference>
<dbReference type="GO" id="GO:0005737">
    <property type="term" value="C:cytoplasm"/>
    <property type="evidence" value="ECO:0000318"/>
    <property type="project" value="GO_Central"/>
</dbReference>
<evidence type="ECO:0000256" key="5">
    <source>
        <dbReference type="ARBA" id="ARBA00022777"/>
    </source>
</evidence>
<evidence type="ECO:0000256" key="2">
    <source>
        <dbReference type="ARBA" id="ARBA00022527"/>
    </source>
</evidence>
<dbReference type="InParanoid" id="C5YS92"/>
<dbReference type="Gene3D" id="1.10.510.10">
    <property type="entry name" value="Transferase(Phosphotransferase) domain 1"/>
    <property type="match status" value="1"/>
</dbReference>